<gene>
    <name evidence="1" type="ordered locus">Caul_4926</name>
</gene>
<sequence>MFKTSLDKFTSINRIAVISDSALGFGSPDIIGLADGLCAHFGAKGILVQPDDLNRPLVDINFTADVRSVRLFSDLPTYTRSWRWNFFRLAARAVDEFKPDIVVVVGPNGYGASRALRHRPKLLVYYMLEMATTEPLYADLHKHYGNADIDAYIIPDIERHNIDFGNLHWRKDVDFEGIYLTAPINYPVPIKPRAADDRNGKSIYFGHIHPEETLLDNMLTPQLNDCEIEFFGRIGDADRGVIANRIASTPGKAYRGLQTPEDLADTLPRFNFSLVTWKPEGHIGRFHLPATKLYHSVLAGVPIIAVPNPLNVYFIRKLGIGLLMDGWSRRSFIESIQAAKAMIGSDAYRSMVDRCRVAAEGEFAWSRQVSRCAALVERALEKKWRRLYGPRKSQPALAANG</sequence>
<dbReference type="KEGG" id="cak:Caul_4926"/>
<name>B0T5A0_CAUSK</name>
<dbReference type="Gene3D" id="3.40.50.2000">
    <property type="entry name" value="Glycogen Phosphorylase B"/>
    <property type="match status" value="1"/>
</dbReference>
<dbReference type="EMBL" id="CP000927">
    <property type="protein sequence ID" value="ABZ74046.1"/>
    <property type="molecule type" value="Genomic_DNA"/>
</dbReference>
<organism evidence="1">
    <name type="scientific">Caulobacter sp. (strain K31)</name>
    <dbReference type="NCBI Taxonomy" id="366602"/>
    <lineage>
        <taxon>Bacteria</taxon>
        <taxon>Pseudomonadati</taxon>
        <taxon>Pseudomonadota</taxon>
        <taxon>Alphaproteobacteria</taxon>
        <taxon>Caulobacterales</taxon>
        <taxon>Caulobacteraceae</taxon>
        <taxon>Caulobacter</taxon>
    </lineage>
</organism>
<proteinExistence type="predicted"/>
<dbReference type="AlphaFoldDB" id="B0T5A0"/>
<evidence type="ECO:0000313" key="1">
    <source>
        <dbReference type="EMBL" id="ABZ74046.1"/>
    </source>
</evidence>
<accession>B0T5A0</accession>
<dbReference type="eggNOG" id="ENOG5032AXZ">
    <property type="taxonomic scope" value="Bacteria"/>
</dbReference>
<protein>
    <submittedName>
        <fullName evidence="1">Uncharacterized protein</fullName>
    </submittedName>
</protein>
<dbReference type="STRING" id="366602.Caul_4926"/>
<reference evidence="1" key="1">
    <citation type="submission" date="2008-01" db="EMBL/GenBank/DDBJ databases">
        <title>Complete sequence of chromosome of Caulobacter sp. K31.</title>
        <authorList>
            <consortium name="US DOE Joint Genome Institute"/>
            <person name="Copeland A."/>
            <person name="Lucas S."/>
            <person name="Lapidus A."/>
            <person name="Barry K."/>
            <person name="Glavina del Rio T."/>
            <person name="Dalin E."/>
            <person name="Tice H."/>
            <person name="Pitluck S."/>
            <person name="Bruce D."/>
            <person name="Goodwin L."/>
            <person name="Thompson L.S."/>
            <person name="Brettin T."/>
            <person name="Detter J.C."/>
            <person name="Han C."/>
            <person name="Schmutz J."/>
            <person name="Larimer F."/>
            <person name="Land M."/>
            <person name="Hauser L."/>
            <person name="Kyrpides N."/>
            <person name="Kim E."/>
            <person name="Stephens C."/>
            <person name="Richardson P."/>
        </authorList>
    </citation>
    <scope>NUCLEOTIDE SEQUENCE [LARGE SCALE GENOMIC DNA]</scope>
    <source>
        <strain evidence="1">K31</strain>
    </source>
</reference>
<dbReference type="OrthoDB" id="7209662at2"/>
<dbReference type="HOGENOM" id="CLU_745501_0_0_5"/>
<dbReference type="SUPFAM" id="SSF53756">
    <property type="entry name" value="UDP-Glycosyltransferase/glycogen phosphorylase"/>
    <property type="match status" value="1"/>
</dbReference>